<dbReference type="CDD" id="cd06225">
    <property type="entry name" value="HAMP"/>
    <property type="match status" value="1"/>
</dbReference>
<dbReference type="Pfam" id="PF00672">
    <property type="entry name" value="HAMP"/>
    <property type="match status" value="1"/>
</dbReference>
<dbReference type="EC" id="2.7.13.3" evidence="4"/>
<gene>
    <name evidence="12" type="ORF">ACFPQ4_04640</name>
</gene>
<comment type="caution">
    <text evidence="12">The sequence shown here is derived from an EMBL/GenBank/DDBJ whole genome shotgun (WGS) entry which is preliminary data.</text>
</comment>
<dbReference type="SMART" id="SM00304">
    <property type="entry name" value="HAMP"/>
    <property type="match status" value="1"/>
</dbReference>
<dbReference type="PANTHER" id="PTHR45528">
    <property type="entry name" value="SENSOR HISTIDINE KINASE CPXA"/>
    <property type="match status" value="1"/>
</dbReference>
<dbReference type="InterPro" id="IPR050398">
    <property type="entry name" value="HssS/ArlS-like"/>
</dbReference>
<dbReference type="Proteomes" id="UP001596108">
    <property type="component" value="Unassembled WGS sequence"/>
</dbReference>
<sequence>MTYESYEKIMLRFVAEESFSAAFKKYNELPPGNGPDLARELKEEALLDFTKLIRGSIFTDKYVYGVKLVLPSGALLTSAGGKNLEAKEVKLEKAAGYFSKEPWFIQAIERGGDLVWLDTNPEGISGDSQPTFGMSRLVKDAATGNPAYVVMLEIKADALADQLRSLDLGDQGVKAIVNASDTIIYSEQPELIGSGFAIRLSENGEQRSSIGKETFTNEEGQIQLVSYARSIERNDWYMVTAVPVSELVRDSKQILNMVWMILVVAAVVTVLIGVYMVATVGRPLIRLRNLMVEGEQGILTVRANIRRKDEIGEVGHSFNRMMDTITELVQHTNRSADEVLSTAAELSSVSQSTALAAKEISAATE</sequence>
<evidence type="ECO:0000313" key="12">
    <source>
        <dbReference type="EMBL" id="MFC5528742.1"/>
    </source>
</evidence>
<keyword evidence="5" id="KW-1003">Cell membrane</keyword>
<evidence type="ECO:0000256" key="4">
    <source>
        <dbReference type="ARBA" id="ARBA00012438"/>
    </source>
</evidence>
<dbReference type="Gene3D" id="6.10.340.10">
    <property type="match status" value="1"/>
</dbReference>
<comment type="subcellular location">
    <subcellularLocation>
        <location evidence="3">Cell membrane</location>
    </subcellularLocation>
    <subcellularLocation>
        <location evidence="2">Membrane</location>
        <topology evidence="2">Multi-pass membrane protein</topology>
    </subcellularLocation>
</comment>
<evidence type="ECO:0000256" key="2">
    <source>
        <dbReference type="ARBA" id="ARBA00004141"/>
    </source>
</evidence>
<keyword evidence="10" id="KW-1133">Transmembrane helix</keyword>
<keyword evidence="8" id="KW-0418">Kinase</keyword>
<evidence type="ECO:0000256" key="3">
    <source>
        <dbReference type="ARBA" id="ARBA00004236"/>
    </source>
</evidence>
<keyword evidence="6" id="KW-0597">Phosphoprotein</keyword>
<evidence type="ECO:0000256" key="7">
    <source>
        <dbReference type="ARBA" id="ARBA00022679"/>
    </source>
</evidence>
<evidence type="ECO:0000256" key="10">
    <source>
        <dbReference type="SAM" id="Phobius"/>
    </source>
</evidence>
<organism evidence="12 13">
    <name type="scientific">Cohnella yongneupensis</name>
    <dbReference type="NCBI Taxonomy" id="425006"/>
    <lineage>
        <taxon>Bacteria</taxon>
        <taxon>Bacillati</taxon>
        <taxon>Bacillota</taxon>
        <taxon>Bacilli</taxon>
        <taxon>Bacillales</taxon>
        <taxon>Paenibacillaceae</taxon>
        <taxon>Cohnella</taxon>
    </lineage>
</organism>
<evidence type="ECO:0000256" key="9">
    <source>
        <dbReference type="ARBA" id="ARBA00023136"/>
    </source>
</evidence>
<name>A0ABW0QXK3_9BACL</name>
<protein>
    <recommendedName>
        <fullName evidence="4">histidine kinase</fullName>
        <ecNumber evidence="4">2.7.13.3</ecNumber>
    </recommendedName>
</protein>
<comment type="catalytic activity">
    <reaction evidence="1">
        <text>ATP + protein L-histidine = ADP + protein N-phospho-L-histidine.</text>
        <dbReference type="EC" id="2.7.13.3"/>
    </reaction>
</comment>
<evidence type="ECO:0000256" key="6">
    <source>
        <dbReference type="ARBA" id="ARBA00022553"/>
    </source>
</evidence>
<evidence type="ECO:0000313" key="13">
    <source>
        <dbReference type="Proteomes" id="UP001596108"/>
    </source>
</evidence>
<dbReference type="SUPFAM" id="SSF158472">
    <property type="entry name" value="HAMP domain-like"/>
    <property type="match status" value="1"/>
</dbReference>
<evidence type="ECO:0000256" key="1">
    <source>
        <dbReference type="ARBA" id="ARBA00000085"/>
    </source>
</evidence>
<accession>A0ABW0QXK3</accession>
<keyword evidence="9 10" id="KW-0472">Membrane</keyword>
<feature type="transmembrane region" description="Helical" evidence="10">
    <location>
        <begin position="257"/>
        <end position="278"/>
    </location>
</feature>
<dbReference type="InterPro" id="IPR003660">
    <property type="entry name" value="HAMP_dom"/>
</dbReference>
<keyword evidence="7" id="KW-0808">Transferase</keyword>
<reference evidence="13" key="1">
    <citation type="journal article" date="2019" name="Int. J. Syst. Evol. Microbiol.">
        <title>The Global Catalogue of Microorganisms (GCM) 10K type strain sequencing project: providing services to taxonomists for standard genome sequencing and annotation.</title>
        <authorList>
            <consortium name="The Broad Institute Genomics Platform"/>
            <consortium name="The Broad Institute Genome Sequencing Center for Infectious Disease"/>
            <person name="Wu L."/>
            <person name="Ma J."/>
        </authorList>
    </citation>
    <scope>NUCLEOTIDE SEQUENCE [LARGE SCALE GENOMIC DNA]</scope>
    <source>
        <strain evidence="13">CGMCC 1.18578</strain>
    </source>
</reference>
<dbReference type="RefSeq" id="WP_378110603.1">
    <property type="nucleotide sequence ID" value="NZ_JBHSNC010000012.1"/>
</dbReference>
<dbReference type="Gene3D" id="3.30.450.20">
    <property type="entry name" value="PAS domain"/>
    <property type="match status" value="2"/>
</dbReference>
<dbReference type="PANTHER" id="PTHR45528:SF10">
    <property type="entry name" value="METHYL-ACCEPTING CHEMOTAXIS PROTEIN"/>
    <property type="match status" value="1"/>
</dbReference>
<keyword evidence="10" id="KW-0812">Transmembrane</keyword>
<evidence type="ECO:0000256" key="8">
    <source>
        <dbReference type="ARBA" id="ARBA00022777"/>
    </source>
</evidence>
<dbReference type="EMBL" id="JBHSNC010000012">
    <property type="protein sequence ID" value="MFC5528742.1"/>
    <property type="molecule type" value="Genomic_DNA"/>
</dbReference>
<feature type="domain" description="HAMP" evidence="11">
    <location>
        <begin position="278"/>
        <end position="330"/>
    </location>
</feature>
<dbReference type="PROSITE" id="PS50885">
    <property type="entry name" value="HAMP"/>
    <property type="match status" value="1"/>
</dbReference>
<proteinExistence type="predicted"/>
<evidence type="ECO:0000256" key="5">
    <source>
        <dbReference type="ARBA" id="ARBA00022475"/>
    </source>
</evidence>
<evidence type="ECO:0000259" key="11">
    <source>
        <dbReference type="PROSITE" id="PS50885"/>
    </source>
</evidence>
<dbReference type="CDD" id="cd18774">
    <property type="entry name" value="PDC2_HK_sensor"/>
    <property type="match status" value="1"/>
</dbReference>
<keyword evidence="13" id="KW-1185">Reference proteome</keyword>